<evidence type="ECO:0000313" key="2">
    <source>
        <dbReference type="Proteomes" id="UP000250462"/>
    </source>
</evidence>
<dbReference type="EMBL" id="QMIG01000073">
    <property type="protein sequence ID" value="RAW09146.1"/>
    <property type="molecule type" value="Genomic_DNA"/>
</dbReference>
<comment type="caution">
    <text evidence="1">The sequence shown here is derived from an EMBL/GenBank/DDBJ whole genome shotgun (WGS) entry which is preliminary data.</text>
</comment>
<dbReference type="RefSeq" id="WP_146751953.1">
    <property type="nucleotide sequence ID" value="NZ_QMIG01000073.1"/>
</dbReference>
<dbReference type="AlphaFoldDB" id="A0A329Q9X9"/>
<accession>A0A329Q9X9</accession>
<keyword evidence="2" id="KW-1185">Reference proteome</keyword>
<dbReference type="Proteomes" id="UP000250462">
    <property type="component" value="Unassembled WGS sequence"/>
</dbReference>
<organism evidence="1 2">
    <name type="scientific">Phytoactinopolyspora halophila</name>
    <dbReference type="NCBI Taxonomy" id="1981511"/>
    <lineage>
        <taxon>Bacteria</taxon>
        <taxon>Bacillati</taxon>
        <taxon>Actinomycetota</taxon>
        <taxon>Actinomycetes</taxon>
        <taxon>Jiangellales</taxon>
        <taxon>Jiangellaceae</taxon>
        <taxon>Phytoactinopolyspora</taxon>
    </lineage>
</organism>
<evidence type="ECO:0000313" key="1">
    <source>
        <dbReference type="EMBL" id="RAW09146.1"/>
    </source>
</evidence>
<protein>
    <submittedName>
        <fullName evidence="1">Uncharacterized protein</fullName>
    </submittedName>
</protein>
<gene>
    <name evidence="1" type="ORF">DPM12_22675</name>
</gene>
<proteinExistence type="predicted"/>
<feature type="non-terminal residue" evidence="1">
    <location>
        <position position="100"/>
    </location>
</feature>
<name>A0A329Q9X9_9ACTN</name>
<sequence length="100" mass="10717">MIDGGPVEFVGVSVVVDRLWEIVGGSLEPGLVRAARMLVVIWPDQAPAERVVVLDAGEDRFVEVAGLPPLYQADELVLSDDGTRIVGVDPGLRLFVHTLA</sequence>
<reference evidence="1 2" key="1">
    <citation type="submission" date="2018-06" db="EMBL/GenBank/DDBJ databases">
        <title>Phytoactinopolyspora halophila sp. nov., a novel halophilic actinomycete isolated from a saline soil in China.</title>
        <authorList>
            <person name="Tang S.-K."/>
        </authorList>
    </citation>
    <scope>NUCLEOTIDE SEQUENCE [LARGE SCALE GENOMIC DNA]</scope>
    <source>
        <strain evidence="1 2">YIM 96934</strain>
    </source>
</reference>